<keyword evidence="3" id="KW-1185">Reference proteome</keyword>
<organism evidence="2 3">
    <name type="scientific">Aaosphaeria arxii CBS 175.79</name>
    <dbReference type="NCBI Taxonomy" id="1450172"/>
    <lineage>
        <taxon>Eukaryota</taxon>
        <taxon>Fungi</taxon>
        <taxon>Dikarya</taxon>
        <taxon>Ascomycota</taxon>
        <taxon>Pezizomycotina</taxon>
        <taxon>Dothideomycetes</taxon>
        <taxon>Pleosporomycetidae</taxon>
        <taxon>Pleosporales</taxon>
        <taxon>Pleosporales incertae sedis</taxon>
        <taxon>Aaosphaeria</taxon>
    </lineage>
</organism>
<dbReference type="Proteomes" id="UP000799778">
    <property type="component" value="Unassembled WGS sequence"/>
</dbReference>
<evidence type="ECO:0000313" key="2">
    <source>
        <dbReference type="EMBL" id="KAF2015039.1"/>
    </source>
</evidence>
<feature type="transmembrane region" description="Helical" evidence="1">
    <location>
        <begin position="85"/>
        <end position="104"/>
    </location>
</feature>
<sequence length="105" mass="12019">MFSSSSFSPFFFTNSKIKFRKEFPLLLLCSSSCFCTLFYIITTYLDVFVCRRVSGGRGTLYPLHHLHAHTTHHISPLSSSSPSRLFWGFLVCTMYVLSLFFLSLG</sequence>
<gene>
    <name evidence="2" type="ORF">BU24DRAFT_227364</name>
</gene>
<keyword evidence="1" id="KW-0472">Membrane</keyword>
<evidence type="ECO:0000313" key="3">
    <source>
        <dbReference type="Proteomes" id="UP000799778"/>
    </source>
</evidence>
<reference evidence="2" key="1">
    <citation type="journal article" date="2020" name="Stud. Mycol.">
        <title>101 Dothideomycetes genomes: a test case for predicting lifestyles and emergence of pathogens.</title>
        <authorList>
            <person name="Haridas S."/>
            <person name="Albert R."/>
            <person name="Binder M."/>
            <person name="Bloem J."/>
            <person name="Labutti K."/>
            <person name="Salamov A."/>
            <person name="Andreopoulos B."/>
            <person name="Baker S."/>
            <person name="Barry K."/>
            <person name="Bills G."/>
            <person name="Bluhm B."/>
            <person name="Cannon C."/>
            <person name="Castanera R."/>
            <person name="Culley D."/>
            <person name="Daum C."/>
            <person name="Ezra D."/>
            <person name="Gonzalez J."/>
            <person name="Henrissat B."/>
            <person name="Kuo A."/>
            <person name="Liang C."/>
            <person name="Lipzen A."/>
            <person name="Lutzoni F."/>
            <person name="Magnuson J."/>
            <person name="Mondo S."/>
            <person name="Nolan M."/>
            <person name="Ohm R."/>
            <person name="Pangilinan J."/>
            <person name="Park H.-J."/>
            <person name="Ramirez L."/>
            <person name="Alfaro M."/>
            <person name="Sun H."/>
            <person name="Tritt A."/>
            <person name="Yoshinaga Y."/>
            <person name="Zwiers L.-H."/>
            <person name="Turgeon B."/>
            <person name="Goodwin S."/>
            <person name="Spatafora J."/>
            <person name="Crous P."/>
            <person name="Grigoriev I."/>
        </authorList>
    </citation>
    <scope>NUCLEOTIDE SEQUENCE</scope>
    <source>
        <strain evidence="2">CBS 175.79</strain>
    </source>
</reference>
<name>A0A6A5XQ71_9PLEO</name>
<evidence type="ECO:0000256" key="1">
    <source>
        <dbReference type="SAM" id="Phobius"/>
    </source>
</evidence>
<dbReference type="GeneID" id="54279523"/>
<dbReference type="EMBL" id="ML978070">
    <property type="protein sequence ID" value="KAF2015039.1"/>
    <property type="molecule type" value="Genomic_DNA"/>
</dbReference>
<accession>A0A6A5XQ71</accession>
<dbReference type="AlphaFoldDB" id="A0A6A5XQ71"/>
<keyword evidence="1" id="KW-0812">Transmembrane</keyword>
<protein>
    <submittedName>
        <fullName evidence="2">Uncharacterized protein</fullName>
    </submittedName>
</protein>
<keyword evidence="1" id="KW-1133">Transmembrane helix</keyword>
<dbReference type="RefSeq" id="XP_033383378.1">
    <property type="nucleotide sequence ID" value="XM_033522126.1"/>
</dbReference>
<feature type="transmembrane region" description="Helical" evidence="1">
    <location>
        <begin position="25"/>
        <end position="45"/>
    </location>
</feature>
<proteinExistence type="predicted"/>